<proteinExistence type="predicted"/>
<organism evidence="1 2">
    <name type="scientific">Pseudoalteromonas rubra</name>
    <dbReference type="NCBI Taxonomy" id="43658"/>
    <lineage>
        <taxon>Bacteria</taxon>
        <taxon>Pseudomonadati</taxon>
        <taxon>Pseudomonadota</taxon>
        <taxon>Gammaproteobacteria</taxon>
        <taxon>Alteromonadales</taxon>
        <taxon>Pseudoalteromonadaceae</taxon>
        <taxon>Pseudoalteromonas</taxon>
    </lineage>
</organism>
<name>A0A8T0CDV4_9GAMM</name>
<dbReference type="EMBL" id="AHCD03000020">
    <property type="protein sequence ID" value="KAF7788538.1"/>
    <property type="molecule type" value="Genomic_DNA"/>
</dbReference>
<sequence length="1036" mass="116480">MNRFRKTALHHAAISILYLCNEYETNPVLGDALLLTLGRLNHLPYWGSIPTEIQNHILETIRLSQISYLSKSRALLLLLEVVEEEGNPVVLTTPGANELDIATLAFSCMPSKSYSQVIEEGLLFLRALYAKKPHTFKQSKQSTITFEPQTGLQFVVPTELVPDELSPIRVETQPELEEICISVPELIEHARRLSNLTNEPNYFKNTVLFLESLKSGKTNANSDTLWFSTGELQLVIAPTGSGKSILTRVMSTFLLSKNISIAIVVPVVKDAINEYKKLSSFIELLGLNSQAGLLFSHRKLGTETCDELAEALSSDEASRDQSEWVFRHLAYFCQLSAYEAEEKTFEYGDEPCTQSGFSCPFMAQCGKFNHQRNSAKSQLLFINHHSYLVGRLKVPMVDRHENPINTIQQLIAHRAQLVLIDEVDLLQKNLIGLDVGSLSLTKNKGPTVAGLLSRELEDSGKWPNNFGIIEQLNTLELSAKLLREAINSNHISWPKQFGYLDTPALMTVSLEKMIHFRFKELAPNYDDNMLGLLFDNSPISDNPQWENLRVALEYWNHTGAYVGMSETVRRKEVSQALDTLLVLYQPEEKPLPAEIVDKRKKLEASVKDRLIGMLVLHRMFNHLQERLRDITYQIGSTDLRASDYASEFYSQLIGYKPFSISPLGPLGGRYYGFQLDGKEKRQQLSVISLSGDPHQTIAHLGNFASRSICGIPRTIIGLSATAWFPGATSCDVSGSLAFYIADETKKLHLYLSEVFEQEKVIKVSGTTKLRMSNLYRLAQGLWCQTLESKIQQLKQSKPERARVMLVTGSHSEAEEVAKALTEKMGEETALKRIRFLVSNSYDSSKNPKAIKRNELANFAHSDADILISCFSSVARGHNILQPGSAESAISAIYVLVRPVPHFIDPSLALAHVSYNSLKTEYAEPASHEILKREQKFAHISLRQYYNEIGPVKLLTPELKMEYFCNVLVELLQLAGRGRRGGTDIAIYLVDGAFHDQECGWAVLIKDTLDIWKESGHYEQMKILHGALINALERFII</sequence>
<gene>
    <name evidence="1" type="ORF">PRUB_a1527</name>
</gene>
<dbReference type="Gene3D" id="3.40.50.300">
    <property type="entry name" value="P-loop containing nucleotide triphosphate hydrolases"/>
    <property type="match status" value="1"/>
</dbReference>
<dbReference type="SUPFAM" id="SSF52540">
    <property type="entry name" value="P-loop containing nucleoside triphosphate hydrolases"/>
    <property type="match status" value="2"/>
</dbReference>
<dbReference type="AlphaFoldDB" id="A0A8T0CDV4"/>
<accession>A0A8T0CDV4</accession>
<dbReference type="GeneID" id="61355696"/>
<protein>
    <recommendedName>
        <fullName evidence="3">Helicase ATP-binding domain-containing protein</fullName>
    </recommendedName>
</protein>
<evidence type="ECO:0000313" key="2">
    <source>
        <dbReference type="Proteomes" id="UP000016480"/>
    </source>
</evidence>
<reference evidence="1 2" key="1">
    <citation type="journal article" date="2012" name="J. Bacteriol.">
        <title>Genome sequence of the cycloprodigiosin-producing bacterial strain Pseudoalteromonas rubra ATCC 29570(T).</title>
        <authorList>
            <person name="Xie B.B."/>
            <person name="Shu Y.L."/>
            <person name="Qin Q.L."/>
            <person name="Rong J.C."/>
            <person name="Zhang X.Y."/>
            <person name="Chen X.L."/>
            <person name="Zhou B.C."/>
            <person name="Zhang Y.Z."/>
        </authorList>
    </citation>
    <scope>NUCLEOTIDE SEQUENCE [LARGE SCALE GENOMIC DNA]</scope>
    <source>
        <strain evidence="1 2">DSM 6842</strain>
    </source>
</reference>
<dbReference type="InterPro" id="IPR027417">
    <property type="entry name" value="P-loop_NTPase"/>
</dbReference>
<dbReference type="RefSeq" id="WP_010386700.1">
    <property type="nucleotide sequence ID" value="NZ_AHCD03000020.1"/>
</dbReference>
<dbReference type="Proteomes" id="UP000016480">
    <property type="component" value="Unassembled WGS sequence"/>
</dbReference>
<comment type="caution">
    <text evidence="1">The sequence shown here is derived from an EMBL/GenBank/DDBJ whole genome shotgun (WGS) entry which is preliminary data.</text>
</comment>
<evidence type="ECO:0000313" key="1">
    <source>
        <dbReference type="EMBL" id="KAF7788538.1"/>
    </source>
</evidence>
<evidence type="ECO:0008006" key="3">
    <source>
        <dbReference type="Google" id="ProtNLM"/>
    </source>
</evidence>